<comment type="similarity">
    <text evidence="4">Belongs to the methyl-accepting chemotaxis (MCP) protein family.</text>
</comment>
<dbReference type="PANTHER" id="PTHR32089">
    <property type="entry name" value="METHYL-ACCEPTING CHEMOTAXIS PROTEIN MCPB"/>
    <property type="match status" value="1"/>
</dbReference>
<dbReference type="Proteomes" id="UP001139103">
    <property type="component" value="Unassembled WGS sequence"/>
</dbReference>
<evidence type="ECO:0000256" key="4">
    <source>
        <dbReference type="ARBA" id="ARBA00029447"/>
    </source>
</evidence>
<evidence type="ECO:0000259" key="9">
    <source>
        <dbReference type="PROSITE" id="PS50885"/>
    </source>
</evidence>
<feature type="domain" description="T-SNARE coiled-coil homology" evidence="8">
    <location>
        <begin position="567"/>
        <end position="629"/>
    </location>
</feature>
<dbReference type="SMART" id="SM00283">
    <property type="entry name" value="MA"/>
    <property type="match status" value="1"/>
</dbReference>
<dbReference type="InterPro" id="IPR003660">
    <property type="entry name" value="HAMP_dom"/>
</dbReference>
<feature type="transmembrane region" description="Helical" evidence="6">
    <location>
        <begin position="7"/>
        <end position="31"/>
    </location>
</feature>
<keyword evidence="2" id="KW-1003">Cell membrane</keyword>
<comment type="caution">
    <text evidence="10">The sequence shown here is derived from an EMBL/GenBank/DDBJ whole genome shotgun (WGS) entry which is preliminary data.</text>
</comment>
<dbReference type="PROSITE" id="PS50885">
    <property type="entry name" value="HAMP"/>
    <property type="match status" value="1"/>
</dbReference>
<keyword evidence="6" id="KW-0812">Transmembrane</keyword>
<keyword evidence="6" id="KW-0472">Membrane</keyword>
<name>A0A9X1MLK2_9BACT</name>
<dbReference type="Pfam" id="PF00672">
    <property type="entry name" value="HAMP"/>
    <property type="match status" value="1"/>
</dbReference>
<dbReference type="Gene3D" id="1.10.8.500">
    <property type="entry name" value="HAMP domain in histidine kinase"/>
    <property type="match status" value="1"/>
</dbReference>
<dbReference type="AlphaFoldDB" id="A0A9X1MLK2"/>
<dbReference type="SMART" id="SM00304">
    <property type="entry name" value="HAMP"/>
    <property type="match status" value="2"/>
</dbReference>
<accession>A0A9X1MLK2</accession>
<dbReference type="GO" id="GO:0007165">
    <property type="term" value="P:signal transduction"/>
    <property type="evidence" value="ECO:0007669"/>
    <property type="project" value="UniProtKB-KW"/>
</dbReference>
<evidence type="ECO:0000259" key="8">
    <source>
        <dbReference type="PROSITE" id="PS50192"/>
    </source>
</evidence>
<dbReference type="InterPro" id="IPR000727">
    <property type="entry name" value="T_SNARE_dom"/>
</dbReference>
<feature type="domain" description="HAMP" evidence="9">
    <location>
        <begin position="335"/>
        <end position="389"/>
    </location>
</feature>
<dbReference type="Pfam" id="PF00015">
    <property type="entry name" value="MCPsignal"/>
    <property type="match status" value="1"/>
</dbReference>
<dbReference type="EMBL" id="JAJKFT010000004">
    <property type="protein sequence ID" value="MCC9628490.1"/>
    <property type="molecule type" value="Genomic_DNA"/>
</dbReference>
<organism evidence="10 11">
    <name type="scientific">Blastopirellula sediminis</name>
    <dbReference type="NCBI Taxonomy" id="2894196"/>
    <lineage>
        <taxon>Bacteria</taxon>
        <taxon>Pseudomonadati</taxon>
        <taxon>Planctomycetota</taxon>
        <taxon>Planctomycetia</taxon>
        <taxon>Pirellulales</taxon>
        <taxon>Pirellulaceae</taxon>
        <taxon>Blastopirellula</taxon>
    </lineage>
</organism>
<keyword evidence="11" id="KW-1185">Reference proteome</keyword>
<proteinExistence type="inferred from homology"/>
<feature type="transmembrane region" description="Helical" evidence="6">
    <location>
        <begin position="313"/>
        <end position="333"/>
    </location>
</feature>
<dbReference type="PROSITE" id="PS50111">
    <property type="entry name" value="CHEMOTAXIS_TRANSDUC_2"/>
    <property type="match status" value="1"/>
</dbReference>
<evidence type="ECO:0000313" key="10">
    <source>
        <dbReference type="EMBL" id="MCC9628490.1"/>
    </source>
</evidence>
<dbReference type="PANTHER" id="PTHR32089:SF112">
    <property type="entry name" value="LYSOZYME-LIKE PROTEIN-RELATED"/>
    <property type="match status" value="1"/>
</dbReference>
<dbReference type="InterPro" id="IPR004089">
    <property type="entry name" value="MCPsignal_dom"/>
</dbReference>
<evidence type="ECO:0000256" key="1">
    <source>
        <dbReference type="ARBA" id="ARBA00004429"/>
    </source>
</evidence>
<dbReference type="CDD" id="cd06225">
    <property type="entry name" value="HAMP"/>
    <property type="match status" value="1"/>
</dbReference>
<dbReference type="PROSITE" id="PS50192">
    <property type="entry name" value="T_SNARE"/>
    <property type="match status" value="1"/>
</dbReference>
<evidence type="ECO:0000313" key="11">
    <source>
        <dbReference type="Proteomes" id="UP001139103"/>
    </source>
</evidence>
<evidence type="ECO:0000256" key="2">
    <source>
        <dbReference type="ARBA" id="ARBA00022519"/>
    </source>
</evidence>
<feature type="domain" description="Methyl-accepting transducer" evidence="7">
    <location>
        <begin position="408"/>
        <end position="637"/>
    </location>
</feature>
<dbReference type="GO" id="GO:0005886">
    <property type="term" value="C:plasma membrane"/>
    <property type="evidence" value="ECO:0007669"/>
    <property type="project" value="UniProtKB-SubCell"/>
</dbReference>
<dbReference type="SUPFAM" id="SSF58104">
    <property type="entry name" value="Methyl-accepting chemotaxis protein (MCP) signaling domain"/>
    <property type="match status" value="1"/>
</dbReference>
<evidence type="ECO:0000256" key="5">
    <source>
        <dbReference type="PROSITE-ProRule" id="PRU00284"/>
    </source>
</evidence>
<keyword evidence="6" id="KW-1133">Transmembrane helix</keyword>
<comment type="subcellular location">
    <subcellularLocation>
        <location evidence="1">Cell inner membrane</location>
        <topology evidence="1">Multi-pass membrane protein</topology>
    </subcellularLocation>
</comment>
<dbReference type="Gene3D" id="1.10.287.950">
    <property type="entry name" value="Methyl-accepting chemotaxis protein"/>
    <property type="match status" value="1"/>
</dbReference>
<evidence type="ECO:0000259" key="7">
    <source>
        <dbReference type="PROSITE" id="PS50111"/>
    </source>
</evidence>
<protein>
    <submittedName>
        <fullName evidence="10">Methyl-accepting chemotaxis protein</fullName>
    </submittedName>
</protein>
<evidence type="ECO:0000256" key="3">
    <source>
        <dbReference type="ARBA" id="ARBA00023224"/>
    </source>
</evidence>
<evidence type="ECO:0000256" key="6">
    <source>
        <dbReference type="SAM" id="Phobius"/>
    </source>
</evidence>
<keyword evidence="3 5" id="KW-0807">Transducer</keyword>
<keyword evidence="2" id="KW-0997">Cell inner membrane</keyword>
<gene>
    <name evidence="10" type="ORF">LOC68_08790</name>
</gene>
<reference evidence="10" key="1">
    <citation type="submission" date="2021-11" db="EMBL/GenBank/DDBJ databases">
        <title>Genome sequence.</title>
        <authorList>
            <person name="Sun Q."/>
        </authorList>
    </citation>
    <scope>NUCLEOTIDE SEQUENCE</scope>
    <source>
        <strain evidence="10">JC732</strain>
    </source>
</reference>
<dbReference type="RefSeq" id="WP_230217803.1">
    <property type="nucleotide sequence ID" value="NZ_JAJKFT010000004.1"/>
</dbReference>
<sequence>MKIRNRILVPIITSVAVVSLVAFVSLDYMFYAETDRNRIDTTVAKLTDIQQKERQVAERCLVLASLFSQAPKVQAAYAIAHQGSMEDADDPRSAEARELLRTEFTPFADGYAAATDGRPFNLHFHLPTGRSLLRLWKSDQTTSDDISDFRQTIVDINDGDHDPIVGIEVGRGGFAIRGIAPVTGPAGEHLGSVEVLSDYLPVIMTAQDREEDDIAVYMNAKLAPVATKLNDREKYPLLDERHIRVMTSNAELTDALIDAEILDLSATEQVIQRVGSYQIAISPVLDYRGENIGAVVVATDLTSMLNRYAQFRWLLAGGIGLLLVILTIIACYVSHSISYPLGQTVELLKDIAQGEGDLTKRLDDSSQDEIGELSRWFNTFIAKLQGIVAELSLNTHTLASSSAVLSDTATQLASGAEETTHQSSDVAAASEQMSMTMSSMAAASDEMTMKIRYVASATEEMTTCIAEIAKNAADASTVAGEAANLAHASDVTITELGEAATDIGKVIQVIQEIAEQTNLLALNATIEAARAGEAGKGFAVVASEVKDLAKQTAIATEEIRAKILGIQGSSDNAVESIQQITGVVRRVHEISRTIASAVEEQNVTTREIATNISQTSNATESIATGIAQSAQASGEISRNINGVSRSNLQTSQGAQQTRTAGRELSDLAANLRALVGQFKI</sequence>